<evidence type="ECO:0000313" key="4">
    <source>
        <dbReference type="Proteomes" id="UP001164286"/>
    </source>
</evidence>
<dbReference type="EMBL" id="JAKWFO010000003">
    <property type="protein sequence ID" value="KAI9638022.1"/>
    <property type="molecule type" value="Genomic_DNA"/>
</dbReference>
<dbReference type="Proteomes" id="UP001164286">
    <property type="component" value="Unassembled WGS sequence"/>
</dbReference>
<evidence type="ECO:0000256" key="2">
    <source>
        <dbReference type="SAM" id="MobiDB-lite"/>
    </source>
</evidence>
<dbReference type="AlphaFoldDB" id="A0AA38LVK0"/>
<reference evidence="3" key="1">
    <citation type="journal article" date="2022" name="G3 (Bethesda)">
        <title>High quality genome of the basidiomycete yeast Dioszegia hungarica PDD-24b-2 isolated from cloud water.</title>
        <authorList>
            <person name="Jarrige D."/>
            <person name="Haridas S."/>
            <person name="Bleykasten-Grosshans C."/>
            <person name="Joly M."/>
            <person name="Nadalig T."/>
            <person name="Sancelme M."/>
            <person name="Vuilleumier S."/>
            <person name="Grigoriev I.V."/>
            <person name="Amato P."/>
            <person name="Bringel F."/>
        </authorList>
    </citation>
    <scope>NUCLEOTIDE SEQUENCE</scope>
    <source>
        <strain evidence="3">PDD-24b-2</strain>
    </source>
</reference>
<gene>
    <name evidence="3" type="ORF">MKK02DRAFT_42406</name>
</gene>
<evidence type="ECO:0000313" key="3">
    <source>
        <dbReference type="EMBL" id="KAI9638022.1"/>
    </source>
</evidence>
<feature type="compositionally biased region" description="Polar residues" evidence="2">
    <location>
        <begin position="449"/>
        <end position="460"/>
    </location>
</feature>
<sequence length="467" mass="53188">MSRPQRCLSPEEILDTVTATWSRSRVKGDIQKYALEFASLHQQATTAAYDLFLLTQNEMGDATISLLLEDLDKVSGQRATELKALNRLQRSATSSRGRGAVAEEVETHECRIDQLDKEAEVLEQRLQEAREAREGPIKAYILETKEEALEVFTDFVNSTLVEVGGQRVSMLPETSPAYAWAIAGYTGRWPPTAANVRTEYKAAQGRTETLEKDAEDKIGWAKRKLSRDPDLSARLNALVECGLDWQAPPATWYVPDTDRVNKIYNDAAEARFEVERNTWDILRYREWSRRMADQSYSILGHDIDYKCLMERPSRPRQRVSAATSSRHPATSKLVERTLPPSWAAPITTHSWYEGHREGKRAREEADARAEEIEREENDRLRADMEEGALIYGGRRFRTERETKLALLLETAQLSRELGKSDADVHEAAYQDYKAQIQVQVAQDEEDVETANSTADFNQGFSIRLRDQ</sequence>
<dbReference type="GeneID" id="77731177"/>
<protein>
    <submittedName>
        <fullName evidence="3">Uncharacterized protein</fullName>
    </submittedName>
</protein>
<feature type="region of interest" description="Disordered" evidence="2">
    <location>
        <begin position="448"/>
        <end position="467"/>
    </location>
</feature>
<feature type="region of interest" description="Disordered" evidence="2">
    <location>
        <begin position="354"/>
        <end position="374"/>
    </location>
</feature>
<accession>A0AA38LVK0</accession>
<evidence type="ECO:0000256" key="1">
    <source>
        <dbReference type="SAM" id="Coils"/>
    </source>
</evidence>
<dbReference type="RefSeq" id="XP_052947799.1">
    <property type="nucleotide sequence ID" value="XM_053091972.1"/>
</dbReference>
<name>A0AA38LVK0_9TREE</name>
<organism evidence="3 4">
    <name type="scientific">Dioszegia hungarica</name>
    <dbReference type="NCBI Taxonomy" id="4972"/>
    <lineage>
        <taxon>Eukaryota</taxon>
        <taxon>Fungi</taxon>
        <taxon>Dikarya</taxon>
        <taxon>Basidiomycota</taxon>
        <taxon>Agaricomycotina</taxon>
        <taxon>Tremellomycetes</taxon>
        <taxon>Tremellales</taxon>
        <taxon>Bulleribasidiaceae</taxon>
        <taxon>Dioszegia</taxon>
    </lineage>
</organism>
<comment type="caution">
    <text evidence="3">The sequence shown here is derived from an EMBL/GenBank/DDBJ whole genome shotgun (WGS) entry which is preliminary data.</text>
</comment>
<feature type="coiled-coil region" evidence="1">
    <location>
        <begin position="105"/>
        <end position="132"/>
    </location>
</feature>
<keyword evidence="1" id="KW-0175">Coiled coil</keyword>
<proteinExistence type="predicted"/>
<keyword evidence="4" id="KW-1185">Reference proteome</keyword>